<organism evidence="1 2">
    <name type="scientific">Chelatococcus albus</name>
    <dbReference type="NCBI Taxonomy" id="3047466"/>
    <lineage>
        <taxon>Bacteria</taxon>
        <taxon>Pseudomonadati</taxon>
        <taxon>Pseudomonadota</taxon>
        <taxon>Alphaproteobacteria</taxon>
        <taxon>Hyphomicrobiales</taxon>
        <taxon>Chelatococcaceae</taxon>
        <taxon>Chelatococcus</taxon>
    </lineage>
</organism>
<dbReference type="InterPro" id="IPR003477">
    <property type="entry name" value="PemK-like"/>
</dbReference>
<dbReference type="EC" id="3.1.-.-" evidence="1"/>
<keyword evidence="2" id="KW-1185">Reference proteome</keyword>
<accession>A0ABT7AEU5</accession>
<sequence>MNGLLYTRIVVPLTSQPKGYPHRVPVAFAGVTGEFLTDHIRSVDKSRLVRRVGMLDRRTAEKLAAKLVEMFEFR</sequence>
<gene>
    <name evidence="1" type="ORF">QNA08_06475</name>
</gene>
<dbReference type="GO" id="GO:0016787">
    <property type="term" value="F:hydrolase activity"/>
    <property type="evidence" value="ECO:0007669"/>
    <property type="project" value="UniProtKB-KW"/>
</dbReference>
<proteinExistence type="predicted"/>
<name>A0ABT7AEU5_9HYPH</name>
<dbReference type="EMBL" id="JASJEV010000003">
    <property type="protein sequence ID" value="MDJ1157876.1"/>
    <property type="molecule type" value="Genomic_DNA"/>
</dbReference>
<evidence type="ECO:0000313" key="1">
    <source>
        <dbReference type="EMBL" id="MDJ1157876.1"/>
    </source>
</evidence>
<comment type="caution">
    <text evidence="1">The sequence shown here is derived from an EMBL/GenBank/DDBJ whole genome shotgun (WGS) entry which is preliminary data.</text>
</comment>
<dbReference type="Proteomes" id="UP001321492">
    <property type="component" value="Unassembled WGS sequence"/>
</dbReference>
<dbReference type="SUPFAM" id="SSF50118">
    <property type="entry name" value="Cell growth inhibitor/plasmid maintenance toxic component"/>
    <property type="match status" value="1"/>
</dbReference>
<dbReference type="Gene3D" id="2.30.30.110">
    <property type="match status" value="1"/>
</dbReference>
<dbReference type="InterPro" id="IPR011067">
    <property type="entry name" value="Plasmid_toxin/cell-grow_inhib"/>
</dbReference>
<reference evidence="1 2" key="1">
    <citation type="submission" date="2023-05" db="EMBL/GenBank/DDBJ databases">
        <title>Chelatococcus sp. nov., a moderately thermophilic bacterium isolated from hot spring microbial mat.</title>
        <authorList>
            <person name="Hu C.-J."/>
            <person name="Li W.-J."/>
        </authorList>
    </citation>
    <scope>NUCLEOTIDE SEQUENCE [LARGE SCALE GENOMIC DNA]</scope>
    <source>
        <strain evidence="1 2">SYSU G07232</strain>
    </source>
</reference>
<protein>
    <submittedName>
        <fullName evidence="1">Type II toxin-antitoxin system PemK/MazF family toxin</fullName>
        <ecNumber evidence="1">3.1.-.-</ecNumber>
    </submittedName>
</protein>
<keyword evidence="1" id="KW-0378">Hydrolase</keyword>
<evidence type="ECO:0000313" key="2">
    <source>
        <dbReference type="Proteomes" id="UP001321492"/>
    </source>
</evidence>
<dbReference type="Pfam" id="PF02452">
    <property type="entry name" value="PemK_toxin"/>
    <property type="match status" value="1"/>
</dbReference>